<name>A0A834I7J6_RHYFE</name>
<keyword evidence="2" id="KW-1185">Reference proteome</keyword>
<dbReference type="EMBL" id="JAACXV010012816">
    <property type="protein sequence ID" value="KAF7274444.1"/>
    <property type="molecule type" value="Genomic_DNA"/>
</dbReference>
<evidence type="ECO:0000313" key="1">
    <source>
        <dbReference type="EMBL" id="KAF7274444.1"/>
    </source>
</evidence>
<accession>A0A834I7J6</accession>
<dbReference type="Proteomes" id="UP000625711">
    <property type="component" value="Unassembled WGS sequence"/>
</dbReference>
<evidence type="ECO:0000313" key="2">
    <source>
        <dbReference type="Proteomes" id="UP000625711"/>
    </source>
</evidence>
<proteinExistence type="predicted"/>
<reference evidence="1" key="1">
    <citation type="submission" date="2020-08" db="EMBL/GenBank/DDBJ databases">
        <title>Genome sequencing and assembly of the red palm weevil Rhynchophorus ferrugineus.</title>
        <authorList>
            <person name="Dias G.B."/>
            <person name="Bergman C.M."/>
            <person name="Manee M."/>
        </authorList>
    </citation>
    <scope>NUCLEOTIDE SEQUENCE</scope>
    <source>
        <strain evidence="1">AA-2017</strain>
        <tissue evidence="1">Whole larva</tissue>
    </source>
</reference>
<organism evidence="1 2">
    <name type="scientific">Rhynchophorus ferrugineus</name>
    <name type="common">Red palm weevil</name>
    <name type="synonym">Curculio ferrugineus</name>
    <dbReference type="NCBI Taxonomy" id="354439"/>
    <lineage>
        <taxon>Eukaryota</taxon>
        <taxon>Metazoa</taxon>
        <taxon>Ecdysozoa</taxon>
        <taxon>Arthropoda</taxon>
        <taxon>Hexapoda</taxon>
        <taxon>Insecta</taxon>
        <taxon>Pterygota</taxon>
        <taxon>Neoptera</taxon>
        <taxon>Endopterygota</taxon>
        <taxon>Coleoptera</taxon>
        <taxon>Polyphaga</taxon>
        <taxon>Cucujiformia</taxon>
        <taxon>Curculionidae</taxon>
        <taxon>Dryophthorinae</taxon>
        <taxon>Rhynchophorus</taxon>
    </lineage>
</organism>
<protein>
    <submittedName>
        <fullName evidence="1">Uncharacterized protein</fullName>
    </submittedName>
</protein>
<comment type="caution">
    <text evidence="1">The sequence shown here is derived from an EMBL/GenBank/DDBJ whole genome shotgun (WGS) entry which is preliminary data.</text>
</comment>
<gene>
    <name evidence="1" type="ORF">GWI33_012899</name>
</gene>
<dbReference type="AlphaFoldDB" id="A0A834I7J6"/>
<sequence>MRRHMVVVVSAVSPPGGSKVERCRKAIVVFEQSDRAPPNRVFARRPVRNETSYENFTAAASACSARY</sequence>